<gene>
    <name evidence="9" type="primary">SI:DKEY-228L14.1</name>
</gene>
<reference evidence="9" key="2">
    <citation type="submission" date="2016-06" db="EMBL/GenBank/DDBJ databases">
        <title>The genome of a short-lived fish provides insights into sex chromosome evolution and the genetic control of aging.</title>
        <authorList>
            <person name="Reichwald K."/>
            <person name="Felder M."/>
            <person name="Petzold A."/>
            <person name="Koch P."/>
            <person name="Groth M."/>
            <person name="Platzer M."/>
        </authorList>
    </citation>
    <scope>NUCLEOTIDE SEQUENCE</scope>
    <source>
        <tissue evidence="9">Brain</tissue>
    </source>
</reference>
<evidence type="ECO:0000256" key="4">
    <source>
        <dbReference type="ARBA" id="ARBA00022722"/>
    </source>
</evidence>
<evidence type="ECO:0000256" key="3">
    <source>
        <dbReference type="ARBA" id="ARBA00006958"/>
    </source>
</evidence>
<organism evidence="9">
    <name type="scientific">Iconisemion striatum</name>
    <dbReference type="NCBI Taxonomy" id="60296"/>
    <lineage>
        <taxon>Eukaryota</taxon>
        <taxon>Metazoa</taxon>
        <taxon>Chordata</taxon>
        <taxon>Craniata</taxon>
        <taxon>Vertebrata</taxon>
        <taxon>Euteleostomi</taxon>
        <taxon>Actinopterygii</taxon>
        <taxon>Neopterygii</taxon>
        <taxon>Teleostei</taxon>
        <taxon>Neoteleostei</taxon>
        <taxon>Acanthomorphata</taxon>
        <taxon>Ovalentaria</taxon>
        <taxon>Atherinomorphae</taxon>
        <taxon>Cyprinodontiformes</taxon>
        <taxon>Nothobranchiidae</taxon>
        <taxon>Iconisemion</taxon>
    </lineage>
</organism>
<sequence>MADEEALAIACALLLSEKKRYKKKRRWLKDRRQREHGLYLLHKDMEAFDREGFKGLLPMNVEELEFVLNKVAPLITKRDTNMRLSISAKERLVLTLRFLATGESFTSLNYQFRVGNSTISKIVSETCEALYQAFAEDYLKTPNTEEEWLDIAQDFHRKWQFPHCLGALDGKHINIQPPAHSGSIFRNYKGRFSVLMLAVVDAKYRFLYVNVGAQGRASDAGVFAESDFTQALDRGLLSVPAAKPLPGSDIQAPFVFLGDSSCPLRADLMKPYYFRQMDNLQRIYNYRLSRARRVVENGFGILANRWRVILTTIMLNAVKVQKVALACVCLHNYLREIRSDTYTPAGLIDSEDAEHRFVEGNWRLDGLGAMLPLQPDRPCNSSMAAKEIRDKLKNYFTSTGTVPWQNNFI</sequence>
<keyword evidence="5" id="KW-0479">Metal-binding</keyword>
<dbReference type="InterPro" id="IPR045249">
    <property type="entry name" value="HARBI1-like"/>
</dbReference>
<name>A0A1A7YKI0_9TELE</name>
<keyword evidence="6" id="KW-0378">Hydrolase</keyword>
<evidence type="ECO:0000259" key="8">
    <source>
        <dbReference type="Pfam" id="PF13359"/>
    </source>
</evidence>
<dbReference type="AlphaFoldDB" id="A0A1A7YKI0"/>
<reference evidence="9" key="1">
    <citation type="submission" date="2016-05" db="EMBL/GenBank/DDBJ databases">
        <authorList>
            <person name="Lavstsen T."/>
            <person name="Jespersen J.S."/>
        </authorList>
    </citation>
    <scope>NUCLEOTIDE SEQUENCE</scope>
    <source>
        <tissue evidence="9">Brain</tissue>
    </source>
</reference>
<keyword evidence="7" id="KW-0539">Nucleus</keyword>
<dbReference type="InterPro" id="IPR027806">
    <property type="entry name" value="HARBI1_dom"/>
</dbReference>
<dbReference type="EMBL" id="HADX01008198">
    <property type="protein sequence ID" value="SBP30430.1"/>
    <property type="molecule type" value="Transcribed_RNA"/>
</dbReference>
<dbReference type="GO" id="GO:0046872">
    <property type="term" value="F:metal ion binding"/>
    <property type="evidence" value="ECO:0007669"/>
    <property type="project" value="UniProtKB-KW"/>
</dbReference>
<evidence type="ECO:0000256" key="1">
    <source>
        <dbReference type="ARBA" id="ARBA00001968"/>
    </source>
</evidence>
<dbReference type="Pfam" id="PF13359">
    <property type="entry name" value="DDE_Tnp_4"/>
    <property type="match status" value="1"/>
</dbReference>
<comment type="subcellular location">
    <subcellularLocation>
        <location evidence="2">Nucleus</location>
    </subcellularLocation>
</comment>
<dbReference type="GO" id="GO:0016787">
    <property type="term" value="F:hydrolase activity"/>
    <property type="evidence" value="ECO:0007669"/>
    <property type="project" value="UniProtKB-KW"/>
</dbReference>
<evidence type="ECO:0000313" key="9">
    <source>
        <dbReference type="EMBL" id="SBP30430.1"/>
    </source>
</evidence>
<evidence type="ECO:0000256" key="6">
    <source>
        <dbReference type="ARBA" id="ARBA00022801"/>
    </source>
</evidence>
<comment type="cofactor">
    <cofactor evidence="1">
        <name>a divalent metal cation</name>
        <dbReference type="ChEBI" id="CHEBI:60240"/>
    </cofactor>
</comment>
<evidence type="ECO:0000256" key="2">
    <source>
        <dbReference type="ARBA" id="ARBA00004123"/>
    </source>
</evidence>
<comment type="similarity">
    <text evidence="3">Belongs to the HARBI1 family.</text>
</comment>
<dbReference type="GO" id="GO:0005634">
    <property type="term" value="C:nucleus"/>
    <property type="evidence" value="ECO:0007669"/>
    <property type="project" value="UniProtKB-SubCell"/>
</dbReference>
<dbReference type="PANTHER" id="PTHR22930:SF258">
    <property type="entry name" value="PROTEIN ALP1-LIKE ISOFORM X1"/>
    <property type="match status" value="1"/>
</dbReference>
<dbReference type="GO" id="GO:0004518">
    <property type="term" value="F:nuclease activity"/>
    <property type="evidence" value="ECO:0007669"/>
    <property type="project" value="UniProtKB-KW"/>
</dbReference>
<keyword evidence="4" id="KW-0540">Nuclease</keyword>
<evidence type="ECO:0000256" key="7">
    <source>
        <dbReference type="ARBA" id="ARBA00023242"/>
    </source>
</evidence>
<dbReference type="PANTHER" id="PTHR22930">
    <property type="match status" value="1"/>
</dbReference>
<evidence type="ECO:0000256" key="5">
    <source>
        <dbReference type="ARBA" id="ARBA00022723"/>
    </source>
</evidence>
<feature type="domain" description="DDE Tnp4" evidence="8">
    <location>
        <begin position="168"/>
        <end position="332"/>
    </location>
</feature>
<protein>
    <submittedName>
        <fullName evidence="9">Si:dkey-228l14.1</fullName>
    </submittedName>
</protein>
<proteinExistence type="inferred from homology"/>
<dbReference type="EMBL" id="HADW01003755">
    <property type="protein sequence ID" value="SBP05155.1"/>
    <property type="molecule type" value="Transcribed_RNA"/>
</dbReference>
<accession>A0A1A7YKI0</accession>